<dbReference type="OrthoDB" id="1740305at2759"/>
<comment type="caution">
    <text evidence="1">The sequence shown here is derived from an EMBL/GenBank/DDBJ whole genome shotgun (WGS) entry which is preliminary data.</text>
</comment>
<name>A0A9J5Z891_SOLCO</name>
<dbReference type="EMBL" id="JACXVP010000004">
    <property type="protein sequence ID" value="KAG5609243.1"/>
    <property type="molecule type" value="Genomic_DNA"/>
</dbReference>
<dbReference type="Proteomes" id="UP000824120">
    <property type="component" value="Chromosome 4"/>
</dbReference>
<reference evidence="1 2" key="1">
    <citation type="submission" date="2020-09" db="EMBL/GenBank/DDBJ databases">
        <title>De no assembly of potato wild relative species, Solanum commersonii.</title>
        <authorList>
            <person name="Cho K."/>
        </authorList>
    </citation>
    <scope>NUCLEOTIDE SEQUENCE [LARGE SCALE GENOMIC DNA]</scope>
    <source>
        <strain evidence="1">LZ3.2</strain>
        <tissue evidence="1">Leaf</tissue>
    </source>
</reference>
<evidence type="ECO:0000313" key="2">
    <source>
        <dbReference type="Proteomes" id="UP000824120"/>
    </source>
</evidence>
<keyword evidence="2" id="KW-1185">Reference proteome</keyword>
<sequence>MAIPKQASEMVKQIIGTRRILQDSRVAGRPDRSMIRHIYFQLLNTVEPVRWMFQNDARQKAKFTMWLHFHGRMLTADRLIKCGARVLNDQWLLLKPGNNMQIGQLIMGKGDHTDTARLFRMVFTEAIHAI</sequence>
<protein>
    <submittedName>
        <fullName evidence="1">Uncharacterized protein</fullName>
    </submittedName>
</protein>
<proteinExistence type="predicted"/>
<accession>A0A9J5Z891</accession>
<evidence type="ECO:0000313" key="1">
    <source>
        <dbReference type="EMBL" id="KAG5609243.1"/>
    </source>
</evidence>
<gene>
    <name evidence="1" type="ORF">H5410_020524</name>
</gene>
<organism evidence="1 2">
    <name type="scientific">Solanum commersonii</name>
    <name type="common">Commerson's wild potato</name>
    <name type="synonym">Commerson's nightshade</name>
    <dbReference type="NCBI Taxonomy" id="4109"/>
    <lineage>
        <taxon>Eukaryota</taxon>
        <taxon>Viridiplantae</taxon>
        <taxon>Streptophyta</taxon>
        <taxon>Embryophyta</taxon>
        <taxon>Tracheophyta</taxon>
        <taxon>Spermatophyta</taxon>
        <taxon>Magnoliopsida</taxon>
        <taxon>eudicotyledons</taxon>
        <taxon>Gunneridae</taxon>
        <taxon>Pentapetalae</taxon>
        <taxon>asterids</taxon>
        <taxon>lamiids</taxon>
        <taxon>Solanales</taxon>
        <taxon>Solanaceae</taxon>
        <taxon>Solanoideae</taxon>
        <taxon>Solaneae</taxon>
        <taxon>Solanum</taxon>
    </lineage>
</organism>
<dbReference type="AlphaFoldDB" id="A0A9J5Z891"/>